<name>A0ABX1NJV6_9RHOO</name>
<evidence type="ECO:0000256" key="1">
    <source>
        <dbReference type="SAM" id="MobiDB-lite"/>
    </source>
</evidence>
<evidence type="ECO:0000256" key="2">
    <source>
        <dbReference type="SAM" id="Phobius"/>
    </source>
</evidence>
<dbReference type="Pfam" id="PF05359">
    <property type="entry name" value="DUF748"/>
    <property type="match status" value="3"/>
</dbReference>
<accession>A0ABX1NJV6</accession>
<keyword evidence="2" id="KW-1133">Transmembrane helix</keyword>
<feature type="compositionally biased region" description="Low complexity" evidence="1">
    <location>
        <begin position="824"/>
        <end position="845"/>
    </location>
</feature>
<proteinExistence type="predicted"/>
<evidence type="ECO:0000313" key="3">
    <source>
        <dbReference type="EMBL" id="NMF99516.1"/>
    </source>
</evidence>
<reference evidence="3 4" key="1">
    <citation type="submission" date="2019-12" db="EMBL/GenBank/DDBJ databases">
        <title>Comparative genomics gives insights into the taxonomy of the Azoarcus-Aromatoleum group and reveals separate origins of nif in the plant-associated Azoarcus and non-plant-associated Aromatoleum sub-groups.</title>
        <authorList>
            <person name="Lafos M."/>
            <person name="Maluk M."/>
            <person name="Batista M."/>
            <person name="Junghare M."/>
            <person name="Carmona M."/>
            <person name="Faoro H."/>
            <person name="Cruz L.M."/>
            <person name="Battistoni F."/>
            <person name="De Souza E."/>
            <person name="Pedrosa F."/>
            <person name="Chen W.-M."/>
            <person name="Poole P.S."/>
            <person name="Dixon R.A."/>
            <person name="James E.K."/>
        </authorList>
    </citation>
    <scope>NUCLEOTIDE SEQUENCE [LARGE SCALE GENOMIC DNA]</scope>
    <source>
        <strain evidence="3 4">T</strain>
    </source>
</reference>
<feature type="transmembrane region" description="Helical" evidence="2">
    <location>
        <begin position="20"/>
        <end position="43"/>
    </location>
</feature>
<feature type="compositionally biased region" description="Pro residues" evidence="1">
    <location>
        <begin position="371"/>
        <end position="380"/>
    </location>
</feature>
<feature type="region of interest" description="Disordered" evidence="1">
    <location>
        <begin position="595"/>
        <end position="620"/>
    </location>
</feature>
<dbReference type="InterPro" id="IPR008023">
    <property type="entry name" value="DUF748"/>
</dbReference>
<sequence>MSVEVQARSSRFDPARLKRLAKWAVGAVLVIAVLGFLVAPPLVRHFGQKIASDALGRQITIQDIDINPFALTVTATGLDIAEADGQPGAFSFRSLYANLEGESIFRGAPVLREIRLEAPRVNFVRLDETRHNWSDVLELLAARPKPEDDEPALFSLNNIQLVDGAVYVEDRLVGVKNEVTDLTIGMPFVSNLPVKIELFIEPVVSAHINGRPLQLVGRTRPFANDRDTILELKLDGFDFTPYTAYLPFKSAFRLPEGRVSTDLELAFSQAADETPKVVLKGSVDFASITLQDANGAPLLGIPTLSLGLADVQPLARKFHLDRLEIGQPTVNVVRLANGRLNFQEILPPPSADKPAAAPPETGAQAAGSPPDAAPPAPPAAAPAAPEPLLFTLDNAKITGATIHVEDRAAGGPDSGGEPFRTEIKDLQLEARNLSTAPDAVAELALDFTTDAGEKSSHRDRVRLNPLEVEGRVAAENFLVSRYLPYYGAQLPGGDVRGGRADATVQYKVKMAGDEPQIDLLAEALVLREFELALKGQKQPVAKLARFAASDVKVVPADRAVSVGSVESSGAAFAAVRDKQGRLDVLGLLGEARPDKAAPAAKPARTAKPAKGGKPQAADDGAAKPWAVTVNKLALDDWSARFEDRTQGTPIVLLAEAIKLGAEGISTVKGSTAKLDLAARVNKRGSVGVKGVVGMEPLKGDLSLDLKAVDLLPLQPYVVEQLNIAISRGNLGTRGKLAFEQVRDGSLKASFRGDVGVDNFASIDKNHAADFLRWKKLAVTGIDFRLAPLAVAVNEISLSDFYTRLILDEQGRLNLREIRHRDTPEGAQPATAPAAGEAPTTQGPAASGKAEATVPPPSEPPPPISIGKIAIKQGNIEFSDRFIRPNYDANLTGMEGELVGLSSDPSTIAKLDLRGKVDNAAPVTVTGQLNPFRQDRYLDIAATVKDFELTAISAYSGKYVGYGIQKGKLSADLHYKIEDRKLTATNRVFLDQLTFGDKVDSPTALDLPVQLAVSLLKNGRGEIDLNMPIGGSLDDPEFSVAGIVFKAIINLIGKALTAPFALLGSMFGGGEELSYLEFAPGRASLDTATTEKVATLARALADRPALKLEITAHADPATDPDGIRRVQMERSVKAAKLKDMVRKGEEAPSLDELTLTQEEYATWLRNVYRDADFKRPRNAIGLLKDLPVEEMEALILANTNVDHEALRQLALQRGQVVKDKLLEDGKVSAERIFLLSPKIEAAGGDKAGEEGASRRAMFSLK</sequence>
<dbReference type="Proteomes" id="UP000634522">
    <property type="component" value="Unassembled WGS sequence"/>
</dbReference>
<feature type="compositionally biased region" description="Low complexity" evidence="1">
    <location>
        <begin position="352"/>
        <end position="370"/>
    </location>
</feature>
<dbReference type="EMBL" id="WTVS01000046">
    <property type="protein sequence ID" value="NMF99516.1"/>
    <property type="molecule type" value="Genomic_DNA"/>
</dbReference>
<evidence type="ECO:0000313" key="4">
    <source>
        <dbReference type="Proteomes" id="UP000634522"/>
    </source>
</evidence>
<dbReference type="InterPro" id="IPR052894">
    <property type="entry name" value="AsmA-related"/>
</dbReference>
<feature type="region of interest" description="Disordered" evidence="1">
    <location>
        <begin position="821"/>
        <end position="865"/>
    </location>
</feature>
<comment type="caution">
    <text evidence="3">The sequence shown here is derived from an EMBL/GenBank/DDBJ whole genome shotgun (WGS) entry which is preliminary data.</text>
</comment>
<gene>
    <name evidence="3" type="ORF">GPA27_19230</name>
</gene>
<keyword evidence="4" id="KW-1185">Reference proteome</keyword>
<feature type="compositionally biased region" description="Pro residues" evidence="1">
    <location>
        <begin position="853"/>
        <end position="863"/>
    </location>
</feature>
<dbReference type="PANTHER" id="PTHR30441:SF8">
    <property type="entry name" value="DUF748 DOMAIN-CONTAINING PROTEIN"/>
    <property type="match status" value="1"/>
</dbReference>
<dbReference type="PANTHER" id="PTHR30441">
    <property type="entry name" value="DUF748 DOMAIN-CONTAINING PROTEIN"/>
    <property type="match status" value="1"/>
</dbReference>
<keyword evidence="2" id="KW-0812">Transmembrane</keyword>
<feature type="region of interest" description="Disordered" evidence="1">
    <location>
        <begin position="344"/>
        <end position="384"/>
    </location>
</feature>
<feature type="compositionally biased region" description="Low complexity" evidence="1">
    <location>
        <begin position="596"/>
        <end position="617"/>
    </location>
</feature>
<protein>
    <submittedName>
        <fullName evidence="3">DUF748 domain-containing protein</fullName>
    </submittedName>
</protein>
<organism evidence="3 4">
    <name type="scientific">Aromatoleum toluolicum</name>
    <dbReference type="NCBI Taxonomy" id="90060"/>
    <lineage>
        <taxon>Bacteria</taxon>
        <taxon>Pseudomonadati</taxon>
        <taxon>Pseudomonadota</taxon>
        <taxon>Betaproteobacteria</taxon>
        <taxon>Rhodocyclales</taxon>
        <taxon>Rhodocyclaceae</taxon>
        <taxon>Aromatoleum</taxon>
    </lineage>
</organism>
<dbReference type="RefSeq" id="WP_169142115.1">
    <property type="nucleotide sequence ID" value="NZ_WTVS01000046.1"/>
</dbReference>
<keyword evidence="2" id="KW-0472">Membrane</keyword>